<evidence type="ECO:0000256" key="2">
    <source>
        <dbReference type="ARBA" id="ARBA00001933"/>
    </source>
</evidence>
<dbReference type="AlphaFoldDB" id="A0AAQ1RWC2"/>
<dbReference type="SUPFAM" id="SSF53756">
    <property type="entry name" value="UDP-Glycosyltransferase/glycogen phosphorylase"/>
    <property type="match status" value="1"/>
</dbReference>
<dbReference type="EMBL" id="FQVY01000003">
    <property type="protein sequence ID" value="SHG29182.1"/>
    <property type="molecule type" value="Genomic_DNA"/>
</dbReference>
<dbReference type="PANTHER" id="PTHR11468:SF3">
    <property type="entry name" value="GLYCOGEN PHOSPHORYLASE, LIVER FORM"/>
    <property type="match status" value="1"/>
</dbReference>
<dbReference type="Proteomes" id="UP000474718">
    <property type="component" value="Unassembled WGS sequence"/>
</dbReference>
<keyword evidence="8 13" id="KW-0808">Transferase</keyword>
<evidence type="ECO:0000256" key="11">
    <source>
        <dbReference type="ARBA" id="ARBA00025174"/>
    </source>
</evidence>
<protein>
    <recommendedName>
        <fullName evidence="13">Alpha-1,4 glucan phosphorylase</fullName>
        <ecNumber evidence="13">2.4.1.1</ecNumber>
    </recommendedName>
</protein>
<reference evidence="15" key="1">
    <citation type="submission" date="2016-11" db="EMBL/GenBank/DDBJ databases">
        <authorList>
            <person name="Varghese N."/>
            <person name="Submissions S."/>
        </authorList>
    </citation>
    <scope>NUCLEOTIDE SEQUENCE</scope>
    <source>
        <strain evidence="15">DSM 4029</strain>
    </source>
</reference>
<evidence type="ECO:0000256" key="8">
    <source>
        <dbReference type="ARBA" id="ARBA00022679"/>
    </source>
</evidence>
<comment type="function">
    <text evidence="13">Allosteric enzyme that catalyzes the rate-limiting step in glycogen catabolism, the phosphorolytic cleavage of glycogen to produce glucose-1-phosphate, and plays a central role in maintaining cellular and organismal glucose homeostasis.</text>
</comment>
<keyword evidence="7 13" id="KW-0328">Glycosyltransferase</keyword>
<dbReference type="Proteomes" id="UP000184089">
    <property type="component" value="Unassembled WGS sequence"/>
</dbReference>
<name>A0AAQ1RWC2_9FIRM</name>
<dbReference type="InterPro" id="IPR000811">
    <property type="entry name" value="Glyco_trans_35"/>
</dbReference>
<dbReference type="CDD" id="cd04300">
    <property type="entry name" value="GT35_Glycogen_Phosphorylase"/>
    <property type="match status" value="1"/>
</dbReference>
<dbReference type="GO" id="GO:0008184">
    <property type="term" value="F:glycogen phosphorylase activity"/>
    <property type="evidence" value="ECO:0007669"/>
    <property type="project" value="InterPro"/>
</dbReference>
<keyword evidence="5" id="KW-0963">Cytoplasm</keyword>
<dbReference type="Gene3D" id="3.40.50.2000">
    <property type="entry name" value="Glycogen Phosphorylase B"/>
    <property type="match status" value="2"/>
</dbReference>
<dbReference type="GO" id="GO:0005980">
    <property type="term" value="P:glycogen catabolic process"/>
    <property type="evidence" value="ECO:0007669"/>
    <property type="project" value="TreeGrafter"/>
</dbReference>
<dbReference type="EMBL" id="WWVX01000010">
    <property type="protein sequence ID" value="MZL70730.1"/>
    <property type="molecule type" value="Genomic_DNA"/>
</dbReference>
<evidence type="ECO:0000256" key="6">
    <source>
        <dbReference type="ARBA" id="ARBA00022533"/>
    </source>
</evidence>
<evidence type="ECO:0000256" key="9">
    <source>
        <dbReference type="ARBA" id="ARBA00022898"/>
    </source>
</evidence>
<dbReference type="PANTHER" id="PTHR11468">
    <property type="entry name" value="GLYCOGEN PHOSPHORYLASE"/>
    <property type="match status" value="1"/>
</dbReference>
<evidence type="ECO:0000256" key="10">
    <source>
        <dbReference type="ARBA" id="ARBA00023277"/>
    </source>
</evidence>
<dbReference type="RefSeq" id="WP_021658202.1">
    <property type="nucleotide sequence ID" value="NZ_FQVY01000003.1"/>
</dbReference>
<evidence type="ECO:0000256" key="3">
    <source>
        <dbReference type="ARBA" id="ARBA00004496"/>
    </source>
</evidence>
<dbReference type="InterPro" id="IPR035090">
    <property type="entry name" value="Pyridoxal_P_attach_site"/>
</dbReference>
<gene>
    <name evidence="14" type="primary">glgP</name>
    <name evidence="14" type="ORF">GT747_13315</name>
    <name evidence="15" type="ORF">SAMN05444424_1997</name>
</gene>
<keyword evidence="17" id="KW-1185">Reference proteome</keyword>
<evidence type="ECO:0000256" key="7">
    <source>
        <dbReference type="ARBA" id="ARBA00022676"/>
    </source>
</evidence>
<comment type="cofactor">
    <cofactor evidence="2 13">
        <name>pyridoxal 5'-phosphate</name>
        <dbReference type="ChEBI" id="CHEBI:597326"/>
    </cofactor>
</comment>
<evidence type="ECO:0000256" key="12">
    <source>
        <dbReference type="PIRSR" id="PIRSR000460-1"/>
    </source>
</evidence>
<feature type="modified residue" description="N6-(pyridoxal phosphate)lysine" evidence="12">
    <location>
        <position position="655"/>
    </location>
</feature>
<comment type="subcellular location">
    <subcellularLocation>
        <location evidence="3">Cytoplasm</location>
    </subcellularLocation>
</comment>
<accession>A0AAQ1RWC2</accession>
<proteinExistence type="inferred from homology"/>
<dbReference type="InterPro" id="IPR011833">
    <property type="entry name" value="Glycg_phsphrylas"/>
</dbReference>
<reference evidence="14 17" key="3">
    <citation type="journal article" date="2019" name="Nat. Med.">
        <title>A library of human gut bacterial isolates paired with longitudinal multiomics data enables mechanistic microbiome research.</title>
        <authorList>
            <person name="Poyet M."/>
            <person name="Groussin M."/>
            <person name="Gibbons S.M."/>
            <person name="Avila-Pacheco J."/>
            <person name="Jiang X."/>
            <person name="Kearney S.M."/>
            <person name="Perrotta A.R."/>
            <person name="Berdy B."/>
            <person name="Zhao S."/>
            <person name="Lieberman T.D."/>
            <person name="Swanson P.K."/>
            <person name="Smith M."/>
            <person name="Roesemann S."/>
            <person name="Alexander J.E."/>
            <person name="Rich S.A."/>
            <person name="Livny J."/>
            <person name="Vlamakis H."/>
            <person name="Clish C."/>
            <person name="Bullock K."/>
            <person name="Deik A."/>
            <person name="Scott J."/>
            <person name="Pierce K.A."/>
            <person name="Xavier R.J."/>
            <person name="Alm E.J."/>
        </authorList>
    </citation>
    <scope>NUCLEOTIDE SEQUENCE [LARGE SCALE GENOMIC DNA]</scope>
    <source>
        <strain evidence="14 17">BIOML-A2</strain>
    </source>
</reference>
<dbReference type="GO" id="GO:0030170">
    <property type="term" value="F:pyridoxal phosphate binding"/>
    <property type="evidence" value="ECO:0007669"/>
    <property type="project" value="InterPro"/>
</dbReference>
<comment type="function">
    <text evidence="11">Phosphorylase is an important allosteric enzyme in carbohydrate metabolism. Enzymes from different sources differ in their regulatory mechanisms and in their natural substrates. However, all known phosphorylases share catalytic and structural properties.</text>
</comment>
<evidence type="ECO:0000256" key="1">
    <source>
        <dbReference type="ARBA" id="ARBA00001275"/>
    </source>
</evidence>
<evidence type="ECO:0000313" key="14">
    <source>
        <dbReference type="EMBL" id="MZL70730.1"/>
    </source>
</evidence>
<dbReference type="PROSITE" id="PS00102">
    <property type="entry name" value="PHOSPHORYLASE"/>
    <property type="match status" value="1"/>
</dbReference>
<dbReference type="FunFam" id="3.40.50.2000:FF:000003">
    <property type="entry name" value="Alpha-1,4 glucan phosphorylase"/>
    <property type="match status" value="1"/>
</dbReference>
<evidence type="ECO:0000313" key="15">
    <source>
        <dbReference type="EMBL" id="SHG29182.1"/>
    </source>
</evidence>
<dbReference type="EC" id="2.4.1.1" evidence="13"/>
<comment type="similarity">
    <text evidence="4 13">Belongs to the glycogen phosphorylase family.</text>
</comment>
<comment type="caution">
    <text evidence="15">The sequence shown here is derived from an EMBL/GenBank/DDBJ whole genome shotgun (WGS) entry which is preliminary data.</text>
</comment>
<dbReference type="FunFam" id="3.40.50.2000:FF:000153">
    <property type="entry name" value="Alpha-1,4 glucan phosphorylase"/>
    <property type="match status" value="1"/>
</dbReference>
<keyword evidence="10 13" id="KW-0119">Carbohydrate metabolism</keyword>
<keyword evidence="6" id="KW-0021">Allosteric enzyme</keyword>
<evidence type="ECO:0000256" key="4">
    <source>
        <dbReference type="ARBA" id="ARBA00006047"/>
    </source>
</evidence>
<evidence type="ECO:0000313" key="16">
    <source>
        <dbReference type="Proteomes" id="UP000184089"/>
    </source>
</evidence>
<sequence>MKSTKQTPEVKAIAGKLKRHFGKTLENATREELYKASAMCIRDEVVDKWTAANAAVEKKGLKKVYYMSAEFLMGRAYINNLVNLGLLERYKTAFANLGLDVEEVASQERDAGLGNGGLGRLAACFLESLATLDLPAMGCGIRYEYGLFKQRIIDGEQVEMEDNWLEDGCVWEIERPDEEVEVHFGGEIVETWTDHKMKAEHKNYYTVMAVPYDMPVVGYKSRCPATLRLWSARAKDRFDLKSFNSGDYMQAMQEREAAEVISKVLYPDDSHEQGKQLRLKQFYFMTSATMQNLVRTHKERHGDLHSLPNYVAVQINDTHPTLAMPELMRILMDEENYTWEEAYNIVSRMFNYTNHTIMAEALECWEEGMFKTLLPRIYSIVQELNQRYCEKLNRYYPGDMDRISNMAIVAYGQIRMANLCVAVARRVNGVSQLHGAILKNDLFADSYKIYPQKYLAITNGITHRRWLAVANPALTKLMTETIGDGFIKDYRQFDKLMEYTEDEAFLEKFAAVKQQNKQRLADYLLKKQGIEVNVNSIFDVQAKRLHEYKRQLLKCLHILYLYNSLQQNPDAVTTPITFFFAAKAAPGYARAKSIIRLINTIGELVNNDPATKGKLQVVFIENYEVSSAEVLIPATDISEQLSTAGLEASGTGNMKFMMNGAVTIGTMDGANVEIYDQVGPENIYIFGANVKEIKTMQTYKTYRPGEYFEKNLDVRAALDRLIDGTLPGVSAHRFSDLYQSLLFGDYDGADKYFVLHDLPSYIGKFARAYKKYCTDPKGWQKMAAINTAKSGVFSSDRTITEYNDKIWKLEKLK</sequence>
<dbReference type="Pfam" id="PF00343">
    <property type="entry name" value="Phosphorylase"/>
    <property type="match status" value="1"/>
</dbReference>
<evidence type="ECO:0000256" key="13">
    <source>
        <dbReference type="RuleBase" id="RU000587"/>
    </source>
</evidence>
<keyword evidence="9 12" id="KW-0663">Pyridoxal phosphate</keyword>
<evidence type="ECO:0000313" key="17">
    <source>
        <dbReference type="Proteomes" id="UP000474718"/>
    </source>
</evidence>
<evidence type="ECO:0000256" key="5">
    <source>
        <dbReference type="ARBA" id="ARBA00022490"/>
    </source>
</evidence>
<dbReference type="GO" id="GO:0005737">
    <property type="term" value="C:cytoplasm"/>
    <property type="evidence" value="ECO:0007669"/>
    <property type="project" value="UniProtKB-SubCell"/>
</dbReference>
<dbReference type="PIRSF" id="PIRSF000460">
    <property type="entry name" value="Pprylas_GlgP"/>
    <property type="match status" value="1"/>
</dbReference>
<comment type="catalytic activity">
    <reaction evidence="1 13">
        <text>[(1-&gt;4)-alpha-D-glucosyl](n) + phosphate = [(1-&gt;4)-alpha-D-glucosyl](n-1) + alpha-D-glucose 1-phosphate</text>
        <dbReference type="Rhea" id="RHEA:41732"/>
        <dbReference type="Rhea" id="RHEA-COMP:9584"/>
        <dbReference type="Rhea" id="RHEA-COMP:9586"/>
        <dbReference type="ChEBI" id="CHEBI:15444"/>
        <dbReference type="ChEBI" id="CHEBI:43474"/>
        <dbReference type="ChEBI" id="CHEBI:58601"/>
        <dbReference type="EC" id="2.4.1.1"/>
    </reaction>
</comment>
<dbReference type="NCBIfam" id="TIGR02093">
    <property type="entry name" value="P_ylase"/>
    <property type="match status" value="1"/>
</dbReference>
<reference evidence="16" key="2">
    <citation type="submission" date="2016-11" db="EMBL/GenBank/DDBJ databases">
        <authorList>
            <person name="Jaros S."/>
            <person name="Januszkiewicz K."/>
            <person name="Wedrychowicz H."/>
        </authorList>
    </citation>
    <scope>NUCLEOTIDE SEQUENCE [LARGE SCALE GENOMIC DNA]</scope>
    <source>
        <strain evidence="16">DSM 4029</strain>
    </source>
</reference>
<organism evidence="15 16">
    <name type="scientific">Bittarella massiliensis</name>
    <name type="common">ex Durand et al. 2017</name>
    <dbReference type="NCBI Taxonomy" id="1720313"/>
    <lineage>
        <taxon>Bacteria</taxon>
        <taxon>Bacillati</taxon>
        <taxon>Bacillota</taxon>
        <taxon>Clostridia</taxon>
        <taxon>Eubacteriales</taxon>
        <taxon>Oscillospiraceae</taxon>
        <taxon>Bittarella (ex Durand et al. 2017)</taxon>
    </lineage>
</organism>